<organism evidence="2 3">
    <name type="scientific">Phytophthora fragariaefolia</name>
    <dbReference type="NCBI Taxonomy" id="1490495"/>
    <lineage>
        <taxon>Eukaryota</taxon>
        <taxon>Sar</taxon>
        <taxon>Stramenopiles</taxon>
        <taxon>Oomycota</taxon>
        <taxon>Peronosporomycetes</taxon>
        <taxon>Peronosporales</taxon>
        <taxon>Peronosporaceae</taxon>
        <taxon>Phytophthora</taxon>
    </lineage>
</organism>
<gene>
    <name evidence="2" type="ORF">Pfra01_000317900</name>
</gene>
<keyword evidence="3" id="KW-1185">Reference proteome</keyword>
<dbReference type="Proteomes" id="UP001165121">
    <property type="component" value="Unassembled WGS sequence"/>
</dbReference>
<keyword evidence="1" id="KW-0472">Membrane</keyword>
<keyword evidence="1" id="KW-0812">Transmembrane</keyword>
<feature type="transmembrane region" description="Helical" evidence="1">
    <location>
        <begin position="510"/>
        <end position="533"/>
    </location>
</feature>
<keyword evidence="1" id="KW-1133">Transmembrane helix</keyword>
<protein>
    <submittedName>
        <fullName evidence="2">Unnamed protein product</fullName>
    </submittedName>
</protein>
<sequence>MMPLRHDSEFISVRFKARRKCMTWQLFNILRRLAAIAAAIQYVNVSMSATWWALQVLSGAKNPTETLRVFPSSLIEGYVGGGLIQNSSLVQDVLGGDSTPRDYALFLESDTNTSTQNCSKVPRFNSAIYNYDFLNQGFLKMISSTKYNVTVLDDMELVVVVVDCSFRQIVAGDPSSIRTYNLMRSTTDHNHLYLVTISLNVQEYEVRAQHKQGPALVGMLTLVDDMRNSSVQQFYTVATTYPFQRSQDFEIYQFVRITNESYLELRSIPRDPLVEPVRNLITARKRGFFNSASQSNVRVMYSLLDGLNATTALTRWQWIGEAVTLDSWAWVHCIHFIFGLETCYSLVVLVLVTYQKVRTGKIWLGDPFASVSTVTLVARGIWVTISWSLDNFWSLNEYAMSTAAMLTGSQPIRVHKELVHADMMVIYLSLVGFVSAISRERIDPSVAIFWFEFVHYYRLSFLQSSPAVINKITTYSSAQYTIGIAKVTPVLASMSPMRLWSSFKFPGKDAMFLAASYFPTIYLVAGMLFFALFRKVYRRCYPEQTRQRSSQSTDTSGNEKTAMTMKGIVTNFEISTGAELQTRFGLISDYNNYVYFKGMKFASPDGVYCSGYVIVNGKYLVSTKHLLSIVLMKILHARYTNVYAYEVDGNSVKETARLVHTNTFLWSDLWRLNVTVLL</sequence>
<accession>A0A9W6TTP6</accession>
<dbReference type="EMBL" id="BSXT01000245">
    <property type="protein sequence ID" value="GMF22142.1"/>
    <property type="molecule type" value="Genomic_DNA"/>
</dbReference>
<evidence type="ECO:0000313" key="2">
    <source>
        <dbReference type="EMBL" id="GMF22142.1"/>
    </source>
</evidence>
<dbReference type="OrthoDB" id="64243at2759"/>
<proteinExistence type="predicted"/>
<reference evidence="2" key="1">
    <citation type="submission" date="2023-04" db="EMBL/GenBank/DDBJ databases">
        <title>Phytophthora fragariaefolia NBRC 109709.</title>
        <authorList>
            <person name="Ichikawa N."/>
            <person name="Sato H."/>
            <person name="Tonouchi N."/>
        </authorList>
    </citation>
    <scope>NUCLEOTIDE SEQUENCE</scope>
    <source>
        <strain evidence="2">NBRC 109709</strain>
    </source>
</reference>
<evidence type="ECO:0000313" key="3">
    <source>
        <dbReference type="Proteomes" id="UP001165121"/>
    </source>
</evidence>
<dbReference type="AlphaFoldDB" id="A0A9W6TTP6"/>
<evidence type="ECO:0000256" key="1">
    <source>
        <dbReference type="SAM" id="Phobius"/>
    </source>
</evidence>
<comment type="caution">
    <text evidence="2">The sequence shown here is derived from an EMBL/GenBank/DDBJ whole genome shotgun (WGS) entry which is preliminary data.</text>
</comment>
<name>A0A9W6TTP6_9STRA</name>